<keyword evidence="3" id="KW-1185">Reference proteome</keyword>
<dbReference type="EMBL" id="OW152835">
    <property type="protein sequence ID" value="CAH2056426.1"/>
    <property type="molecule type" value="Genomic_DNA"/>
</dbReference>
<feature type="transmembrane region" description="Helical" evidence="1">
    <location>
        <begin position="58"/>
        <end position="80"/>
    </location>
</feature>
<gene>
    <name evidence="2" type="ORF">IPOD504_LOCUS9648</name>
</gene>
<dbReference type="Proteomes" id="UP000837857">
    <property type="component" value="Chromosome 23"/>
</dbReference>
<reference evidence="2" key="1">
    <citation type="submission" date="2022-03" db="EMBL/GenBank/DDBJ databases">
        <authorList>
            <person name="Martin H S."/>
        </authorList>
    </citation>
    <scope>NUCLEOTIDE SEQUENCE</scope>
</reference>
<keyword evidence="1" id="KW-1133">Transmembrane helix</keyword>
<evidence type="ECO:0000313" key="3">
    <source>
        <dbReference type="Proteomes" id="UP000837857"/>
    </source>
</evidence>
<sequence>MGDVQSETLSKLQELLGSEDGARSPSKKELLEMLEQSDMDEELKGNLRSMLSGNAPQLFGSSGGGTWLAILFVVLIVAVLRKFECVTSLNASCDDIAWALGQELFDVFISAIDVLSAQ</sequence>
<protein>
    <submittedName>
        <fullName evidence="2">Uncharacterized protein</fullName>
    </submittedName>
</protein>
<evidence type="ECO:0000256" key="1">
    <source>
        <dbReference type="SAM" id="Phobius"/>
    </source>
</evidence>
<accession>A0ABN8IJG4</accession>
<name>A0ABN8IJG4_9NEOP</name>
<evidence type="ECO:0000313" key="2">
    <source>
        <dbReference type="EMBL" id="CAH2056426.1"/>
    </source>
</evidence>
<keyword evidence="1" id="KW-0812">Transmembrane</keyword>
<proteinExistence type="predicted"/>
<organism evidence="2 3">
    <name type="scientific">Iphiclides podalirius</name>
    <name type="common">scarce swallowtail</name>
    <dbReference type="NCBI Taxonomy" id="110791"/>
    <lineage>
        <taxon>Eukaryota</taxon>
        <taxon>Metazoa</taxon>
        <taxon>Ecdysozoa</taxon>
        <taxon>Arthropoda</taxon>
        <taxon>Hexapoda</taxon>
        <taxon>Insecta</taxon>
        <taxon>Pterygota</taxon>
        <taxon>Neoptera</taxon>
        <taxon>Endopterygota</taxon>
        <taxon>Lepidoptera</taxon>
        <taxon>Glossata</taxon>
        <taxon>Ditrysia</taxon>
        <taxon>Papilionoidea</taxon>
        <taxon>Papilionidae</taxon>
        <taxon>Papilioninae</taxon>
        <taxon>Iphiclides</taxon>
    </lineage>
</organism>
<keyword evidence="1" id="KW-0472">Membrane</keyword>
<feature type="non-terminal residue" evidence="2">
    <location>
        <position position="118"/>
    </location>
</feature>